<reference evidence="3" key="1">
    <citation type="submission" date="2025-08" db="UniProtKB">
        <authorList>
            <consortium name="Ensembl"/>
        </authorList>
    </citation>
    <scope>IDENTIFICATION</scope>
</reference>
<dbReference type="Ensembl" id="ENSCPGT00000004060.1">
    <property type="protein sequence ID" value="ENSCPGP00000003681.1"/>
    <property type="gene ID" value="ENSCPGG00000002739.1"/>
</dbReference>
<dbReference type="SMART" id="SM00217">
    <property type="entry name" value="WAP"/>
    <property type="match status" value="3"/>
</dbReference>
<dbReference type="PANTHER" id="PTHR19441">
    <property type="entry name" value="WHEY ACDIC PROTEIN WAP"/>
    <property type="match status" value="1"/>
</dbReference>
<dbReference type="GO" id="GO:0005615">
    <property type="term" value="C:extracellular space"/>
    <property type="evidence" value="ECO:0007669"/>
    <property type="project" value="TreeGrafter"/>
</dbReference>
<dbReference type="AlphaFoldDB" id="A0A8C3J7E9"/>
<dbReference type="GO" id="GO:0004867">
    <property type="term" value="F:serine-type endopeptidase inhibitor activity"/>
    <property type="evidence" value="ECO:0007669"/>
    <property type="project" value="TreeGrafter"/>
</dbReference>
<accession>A0A8C3J7E9</accession>
<feature type="region of interest" description="Disordered" evidence="1">
    <location>
        <begin position="142"/>
        <end position="163"/>
    </location>
</feature>
<dbReference type="PANTHER" id="PTHR19441:SF95">
    <property type="entry name" value="PERLWAPIN ISOFORM X1"/>
    <property type="match status" value="1"/>
</dbReference>
<dbReference type="Proteomes" id="UP000694419">
    <property type="component" value="Unplaced"/>
</dbReference>
<reference evidence="3" key="2">
    <citation type="submission" date="2025-09" db="UniProtKB">
        <authorList>
            <consortium name="Ensembl"/>
        </authorList>
    </citation>
    <scope>IDENTIFICATION</scope>
</reference>
<organism evidence="3 4">
    <name type="scientific">Calidris pygmaea</name>
    <name type="common">Spoon-billed sandpiper</name>
    <dbReference type="NCBI Taxonomy" id="425635"/>
    <lineage>
        <taxon>Eukaryota</taxon>
        <taxon>Metazoa</taxon>
        <taxon>Chordata</taxon>
        <taxon>Craniata</taxon>
        <taxon>Vertebrata</taxon>
        <taxon>Euteleostomi</taxon>
        <taxon>Archelosauria</taxon>
        <taxon>Archosauria</taxon>
        <taxon>Dinosauria</taxon>
        <taxon>Saurischia</taxon>
        <taxon>Theropoda</taxon>
        <taxon>Coelurosauria</taxon>
        <taxon>Aves</taxon>
        <taxon>Neognathae</taxon>
        <taxon>Neoaves</taxon>
        <taxon>Charadriiformes</taxon>
        <taxon>Scolopacidae</taxon>
        <taxon>Calidris</taxon>
    </lineage>
</organism>
<name>A0A8C3J7E9_9CHAR</name>
<dbReference type="Gene3D" id="4.10.75.10">
    <property type="entry name" value="Elafin-like"/>
    <property type="match status" value="3"/>
</dbReference>
<dbReference type="SUPFAM" id="SSF57256">
    <property type="entry name" value="Elafin-like"/>
    <property type="match status" value="3"/>
</dbReference>
<evidence type="ECO:0000259" key="2">
    <source>
        <dbReference type="PROSITE" id="PS51390"/>
    </source>
</evidence>
<dbReference type="CDD" id="cd00199">
    <property type="entry name" value="WAP"/>
    <property type="match status" value="1"/>
</dbReference>
<sequence>MLRTGDTTLLPCVPSLLTIGDSRWWGSGSAARPPDPTPRGSLVTWKGHTMEDASAMGHKPNAAPGVSPELDCSCPALPRSRFSAAVGRSSLAGLVPAPVGFKSQLVGPAAQPSDRNMMPGEHTLLLVLLVLFVELLPTPAQQHHTGKQGTVPAVTPAPQRAPRRHWPSAILPAPRKAGECPAAGSGSPHPPRLYCISDHGCPGAEKCCQSGQIRTCLLPTTESPGYCPRAGSVGGETCGKSCRNDTSCSPGEKCCTHGCCARCMRAEPAKAGLCPRKHARRIPAACPNRCTDDRDCPGTRKCCFSGCGLSCIPPDTGTAPPSLLPGLGSPDLHPPAQAGMPLALLTAAPWPPHSCPTSTPMETRILLPCKARRVSGHAAGQAPEAMPGRVCSWWQPSRPWRACPAGCGSRCQAPTPRTAPGPS</sequence>
<dbReference type="PROSITE" id="PS51390">
    <property type="entry name" value="WAP"/>
    <property type="match status" value="2"/>
</dbReference>
<proteinExistence type="predicted"/>
<feature type="domain" description="WAP" evidence="2">
    <location>
        <begin position="173"/>
        <end position="220"/>
    </location>
</feature>
<dbReference type="InterPro" id="IPR050514">
    <property type="entry name" value="WAP_four-disulfide_core"/>
</dbReference>
<evidence type="ECO:0000256" key="1">
    <source>
        <dbReference type="SAM" id="MobiDB-lite"/>
    </source>
</evidence>
<dbReference type="Pfam" id="PF00095">
    <property type="entry name" value="WAP"/>
    <property type="match status" value="3"/>
</dbReference>
<dbReference type="InterPro" id="IPR036645">
    <property type="entry name" value="Elafin-like_sf"/>
</dbReference>
<keyword evidence="4" id="KW-1185">Reference proteome</keyword>
<protein>
    <recommendedName>
        <fullName evidence="2">WAP domain-containing protein</fullName>
    </recommendedName>
</protein>
<feature type="domain" description="WAP" evidence="2">
    <location>
        <begin position="267"/>
        <end position="315"/>
    </location>
</feature>
<dbReference type="PRINTS" id="PR00003">
    <property type="entry name" value="4DISULPHCORE"/>
</dbReference>
<dbReference type="InterPro" id="IPR008197">
    <property type="entry name" value="WAP_dom"/>
</dbReference>
<evidence type="ECO:0000313" key="3">
    <source>
        <dbReference type="Ensembl" id="ENSCPGP00000003681.1"/>
    </source>
</evidence>
<evidence type="ECO:0000313" key="4">
    <source>
        <dbReference type="Proteomes" id="UP000694419"/>
    </source>
</evidence>